<gene>
    <name evidence="1" type="ORF">STAFG_1158</name>
</gene>
<dbReference type="AlphaFoldDB" id="S4NTT1"/>
<dbReference type="HOGENOM" id="CLU_2902092_0_0_11"/>
<keyword evidence="2" id="KW-1185">Reference proteome</keyword>
<proteinExistence type="predicted"/>
<comment type="caution">
    <text evidence="1">The sequence shown here is derived from an EMBL/GenBank/DDBJ whole genome shotgun (WGS) entry which is preliminary data.</text>
</comment>
<evidence type="ECO:0000313" key="1">
    <source>
        <dbReference type="EMBL" id="EPJ41789.1"/>
    </source>
</evidence>
<protein>
    <submittedName>
        <fullName evidence="1">Uncharacterized protein</fullName>
    </submittedName>
</protein>
<sequence length="62" mass="6285">MDMDFIFALAAGPPQQHLGPACESAGDGAAVEALASAGPHLLIAAHRDGRARAYGVPSRTSL</sequence>
<dbReference type="PATRIC" id="fig|1283301.3.peg.1140"/>
<reference evidence="1 2" key="1">
    <citation type="submission" date="2013-02" db="EMBL/GenBank/DDBJ databases">
        <title>Draft Genome Sequence of Streptomyces afghaniensis, Which Produces Compounds of the Julimycin B-Complex.</title>
        <authorList>
            <person name="Gruening B.A."/>
            <person name="Praeg A."/>
            <person name="Erxleben A."/>
            <person name="Guenther S."/>
            <person name="Fiedler H.-P."/>
            <person name="Goodfellow M."/>
            <person name="Mueller M."/>
        </authorList>
    </citation>
    <scope>NUCLEOTIDE SEQUENCE [LARGE SCALE GENOMIC DNA]</scope>
    <source>
        <strain evidence="1 2">772</strain>
    </source>
</reference>
<evidence type="ECO:0000313" key="2">
    <source>
        <dbReference type="Proteomes" id="UP000015001"/>
    </source>
</evidence>
<name>S4NTT1_9ACTN</name>
<organism evidence="1 2">
    <name type="scientific">Streptomyces afghaniensis 772</name>
    <dbReference type="NCBI Taxonomy" id="1283301"/>
    <lineage>
        <taxon>Bacteria</taxon>
        <taxon>Bacillati</taxon>
        <taxon>Actinomycetota</taxon>
        <taxon>Actinomycetes</taxon>
        <taxon>Kitasatosporales</taxon>
        <taxon>Streptomycetaceae</taxon>
        <taxon>Streptomyces</taxon>
    </lineage>
</organism>
<accession>S4NTT1</accession>
<dbReference type="Proteomes" id="UP000015001">
    <property type="component" value="Unassembled WGS sequence"/>
</dbReference>
<dbReference type="EMBL" id="AOPY01001299">
    <property type="protein sequence ID" value="EPJ41789.1"/>
    <property type="molecule type" value="Genomic_DNA"/>
</dbReference>